<dbReference type="EMBL" id="CP036278">
    <property type="protein sequence ID" value="QDU54688.1"/>
    <property type="molecule type" value="Genomic_DNA"/>
</dbReference>
<dbReference type="InterPro" id="IPR011990">
    <property type="entry name" value="TPR-like_helical_dom_sf"/>
</dbReference>
<dbReference type="KEGG" id="amuc:Pan181_08710"/>
<evidence type="ECO:0000313" key="1">
    <source>
        <dbReference type="EMBL" id="QDU54688.1"/>
    </source>
</evidence>
<name>A0A518AIX1_9BACT</name>
<protein>
    <submittedName>
        <fullName evidence="1">Tetratricopeptide repeat protein</fullName>
    </submittedName>
</protein>
<dbReference type="AlphaFoldDB" id="A0A518AIX1"/>
<evidence type="ECO:0000313" key="2">
    <source>
        <dbReference type="Proteomes" id="UP000315750"/>
    </source>
</evidence>
<accession>A0A518AIX1</accession>
<dbReference type="Gene3D" id="1.25.40.10">
    <property type="entry name" value="Tetratricopeptide repeat domain"/>
    <property type="match status" value="1"/>
</dbReference>
<proteinExistence type="predicted"/>
<gene>
    <name evidence="1" type="ORF">Pan181_08710</name>
</gene>
<keyword evidence="2" id="KW-1185">Reference proteome</keyword>
<reference evidence="1 2" key="1">
    <citation type="submission" date="2019-02" db="EMBL/GenBank/DDBJ databases">
        <title>Deep-cultivation of Planctomycetes and their phenomic and genomic characterization uncovers novel biology.</title>
        <authorList>
            <person name="Wiegand S."/>
            <person name="Jogler M."/>
            <person name="Boedeker C."/>
            <person name="Pinto D."/>
            <person name="Vollmers J."/>
            <person name="Rivas-Marin E."/>
            <person name="Kohn T."/>
            <person name="Peeters S.H."/>
            <person name="Heuer A."/>
            <person name="Rast P."/>
            <person name="Oberbeckmann S."/>
            <person name="Bunk B."/>
            <person name="Jeske O."/>
            <person name="Meyerdierks A."/>
            <person name="Storesund J.E."/>
            <person name="Kallscheuer N."/>
            <person name="Luecker S."/>
            <person name="Lage O.M."/>
            <person name="Pohl T."/>
            <person name="Merkel B.J."/>
            <person name="Hornburger P."/>
            <person name="Mueller R.-W."/>
            <person name="Bruemmer F."/>
            <person name="Labrenz M."/>
            <person name="Spormann A.M."/>
            <person name="Op den Camp H."/>
            <person name="Overmann J."/>
            <person name="Amann R."/>
            <person name="Jetten M.S.M."/>
            <person name="Mascher T."/>
            <person name="Medema M.H."/>
            <person name="Devos D.P."/>
            <person name="Kaster A.-K."/>
            <person name="Ovreas L."/>
            <person name="Rohde M."/>
            <person name="Galperin M.Y."/>
            <person name="Jogler C."/>
        </authorList>
    </citation>
    <scope>NUCLEOTIDE SEQUENCE [LARGE SCALE GENOMIC DNA]</scope>
    <source>
        <strain evidence="1 2">Pan181</strain>
    </source>
</reference>
<sequence>MFVVAFGIASSSQGSEEPEAQKPDVDLFLFPSAAMRIEDYLKKDLIDGTRSDETCRQRAEQLLEAVVSYKSGDLEAVEAGLESFEELRKNNPSRGSCEAIDLFFSNLLQANIEFIRGDFEQADAALDRAAEVPHDLGNWAEAILASLQGHVHFAKYQFAKGMEDFELAASHCNWESPTAYHSLSLDVQLNLARGEAIVGKLKAANKRLYKALPRPLEETNPPSWEFMVMDHAVTTKGIILSESASWHEALEIFERSIAIRKYLRKETGNKELSFASEDVLLRILAARCAIDAKKYDKALNHLQKASQLCSNREKPRTPQLAENMVLTAITLYELGHVDEVEKLLKAIPTTTDSNISSAVPMSVTLIDMDDIPTDCPVEKRTSHYLRAETSLRNELHLRHVDAIAGAAMMLTYTDEPTSAQHYFQESLKEARALCGAGHPLASTIALCLADYHAKQGQLELAIATLEYQQQEAARDPCDFCNLKVAEGLKGDITKKLADFKAKLHPAEKTALRD</sequence>
<dbReference type="SUPFAM" id="SSF48452">
    <property type="entry name" value="TPR-like"/>
    <property type="match status" value="1"/>
</dbReference>
<dbReference type="Proteomes" id="UP000315750">
    <property type="component" value="Chromosome"/>
</dbReference>
<dbReference type="SUPFAM" id="SSF81901">
    <property type="entry name" value="HCP-like"/>
    <property type="match status" value="1"/>
</dbReference>
<organism evidence="1 2">
    <name type="scientific">Aeoliella mucimassa</name>
    <dbReference type="NCBI Taxonomy" id="2527972"/>
    <lineage>
        <taxon>Bacteria</taxon>
        <taxon>Pseudomonadati</taxon>
        <taxon>Planctomycetota</taxon>
        <taxon>Planctomycetia</taxon>
        <taxon>Pirellulales</taxon>
        <taxon>Lacipirellulaceae</taxon>
        <taxon>Aeoliella</taxon>
    </lineage>
</organism>